<organism evidence="1 2">
    <name type="scientific">Portunus trituberculatus</name>
    <name type="common">Swimming crab</name>
    <name type="synonym">Neptunus trituberculatus</name>
    <dbReference type="NCBI Taxonomy" id="210409"/>
    <lineage>
        <taxon>Eukaryota</taxon>
        <taxon>Metazoa</taxon>
        <taxon>Ecdysozoa</taxon>
        <taxon>Arthropoda</taxon>
        <taxon>Crustacea</taxon>
        <taxon>Multicrustacea</taxon>
        <taxon>Malacostraca</taxon>
        <taxon>Eumalacostraca</taxon>
        <taxon>Eucarida</taxon>
        <taxon>Decapoda</taxon>
        <taxon>Pleocyemata</taxon>
        <taxon>Brachyura</taxon>
        <taxon>Eubrachyura</taxon>
        <taxon>Portunoidea</taxon>
        <taxon>Portunidae</taxon>
        <taxon>Portuninae</taxon>
        <taxon>Portunus</taxon>
    </lineage>
</organism>
<evidence type="ECO:0000313" key="1">
    <source>
        <dbReference type="EMBL" id="MPC88091.1"/>
    </source>
</evidence>
<dbReference type="AlphaFoldDB" id="A0A5B7IRA1"/>
<comment type="caution">
    <text evidence="1">The sequence shown here is derived from an EMBL/GenBank/DDBJ whole genome shotgun (WGS) entry which is preliminary data.</text>
</comment>
<gene>
    <name evidence="1" type="ORF">E2C01_082981</name>
</gene>
<sequence>MQVVPCMSVYEFTPQESLIASLPTAAALPKPPPANINRRVILPSPTSTPARVTSALPTLSRPRPATLLLTAVVSAT</sequence>
<proteinExistence type="predicted"/>
<accession>A0A5B7IRA1</accession>
<protein>
    <submittedName>
        <fullName evidence="1">Uncharacterized protein</fullName>
    </submittedName>
</protein>
<name>A0A5B7IRA1_PORTR</name>
<keyword evidence="2" id="KW-1185">Reference proteome</keyword>
<reference evidence="1 2" key="1">
    <citation type="submission" date="2019-05" db="EMBL/GenBank/DDBJ databases">
        <title>Another draft genome of Portunus trituberculatus and its Hox gene families provides insights of decapod evolution.</title>
        <authorList>
            <person name="Jeong J.-H."/>
            <person name="Song I."/>
            <person name="Kim S."/>
            <person name="Choi T."/>
            <person name="Kim D."/>
            <person name="Ryu S."/>
            <person name="Kim W."/>
        </authorList>
    </citation>
    <scope>NUCLEOTIDE SEQUENCE [LARGE SCALE GENOMIC DNA]</scope>
    <source>
        <tissue evidence="1">Muscle</tissue>
    </source>
</reference>
<dbReference type="Proteomes" id="UP000324222">
    <property type="component" value="Unassembled WGS sequence"/>
</dbReference>
<dbReference type="EMBL" id="VSRR010076595">
    <property type="protein sequence ID" value="MPC88091.1"/>
    <property type="molecule type" value="Genomic_DNA"/>
</dbReference>
<evidence type="ECO:0000313" key="2">
    <source>
        <dbReference type="Proteomes" id="UP000324222"/>
    </source>
</evidence>